<sequence length="124" mass="13152">MLDASAVLAWLRAEPGAEAVHPLLGTAVISAANWSETWQKLAQHGVDADRATTRLRTLGLRVEPVTAADAVTAAQLWARTRAAGLSLGDRCCLALGARLQWPAVTADTAWAGLDLDDITVQVIR</sequence>
<feature type="domain" description="PIN" evidence="5">
    <location>
        <begin position="1"/>
        <end position="111"/>
    </location>
</feature>
<dbReference type="CDD" id="cd18682">
    <property type="entry name" value="PIN_VapC-like"/>
    <property type="match status" value="1"/>
</dbReference>
<evidence type="ECO:0000313" key="7">
    <source>
        <dbReference type="Proteomes" id="UP000820669"/>
    </source>
</evidence>
<gene>
    <name evidence="6" type="ORF">HF526_15660</name>
</gene>
<keyword evidence="7" id="KW-1185">Reference proteome</keyword>
<comment type="caution">
    <text evidence="6">The sequence shown here is derived from an EMBL/GenBank/DDBJ whole genome shotgun (WGS) entry which is preliminary data.</text>
</comment>
<dbReference type="Pfam" id="PF01850">
    <property type="entry name" value="PIN"/>
    <property type="match status" value="1"/>
</dbReference>
<proteinExistence type="predicted"/>
<keyword evidence="2" id="KW-0479">Metal-binding</keyword>
<dbReference type="EMBL" id="JAAXLA010000026">
    <property type="protein sequence ID" value="NMH98732.1"/>
    <property type="molecule type" value="Genomic_DNA"/>
</dbReference>
<evidence type="ECO:0000313" key="6">
    <source>
        <dbReference type="EMBL" id="NMH98732.1"/>
    </source>
</evidence>
<protein>
    <submittedName>
        <fullName evidence="6">Type II toxin-antitoxin system VapC family toxin</fullName>
    </submittedName>
</protein>
<dbReference type="InterPro" id="IPR002716">
    <property type="entry name" value="PIN_dom"/>
</dbReference>
<evidence type="ECO:0000256" key="2">
    <source>
        <dbReference type="ARBA" id="ARBA00022723"/>
    </source>
</evidence>
<keyword evidence="4" id="KW-0460">Magnesium</keyword>
<reference evidence="6 7" key="1">
    <citation type="submission" date="2020-04" db="EMBL/GenBank/DDBJ databases">
        <authorList>
            <person name="Klaysubun C."/>
            <person name="Duangmal K."/>
            <person name="Lipun K."/>
        </authorList>
    </citation>
    <scope>NUCLEOTIDE SEQUENCE [LARGE SCALE GENOMIC DNA]</scope>
    <source>
        <strain evidence="6 7">K10HN5</strain>
    </source>
</reference>
<evidence type="ECO:0000259" key="5">
    <source>
        <dbReference type="Pfam" id="PF01850"/>
    </source>
</evidence>
<organism evidence="6 7">
    <name type="scientific">Pseudonocardia acidicola</name>
    <dbReference type="NCBI Taxonomy" id="2724939"/>
    <lineage>
        <taxon>Bacteria</taxon>
        <taxon>Bacillati</taxon>
        <taxon>Actinomycetota</taxon>
        <taxon>Actinomycetes</taxon>
        <taxon>Pseudonocardiales</taxon>
        <taxon>Pseudonocardiaceae</taxon>
        <taxon>Pseudonocardia</taxon>
    </lineage>
</organism>
<dbReference type="SUPFAM" id="SSF88723">
    <property type="entry name" value="PIN domain-like"/>
    <property type="match status" value="1"/>
</dbReference>
<keyword evidence="3" id="KW-0378">Hydrolase</keyword>
<keyword evidence="1" id="KW-0540">Nuclease</keyword>
<name>A0ABX1SD05_9PSEU</name>
<accession>A0ABX1SD05</accession>
<dbReference type="Gene3D" id="3.40.50.1010">
    <property type="entry name" value="5'-nuclease"/>
    <property type="match status" value="1"/>
</dbReference>
<evidence type="ECO:0000256" key="4">
    <source>
        <dbReference type="ARBA" id="ARBA00022842"/>
    </source>
</evidence>
<dbReference type="Proteomes" id="UP000820669">
    <property type="component" value="Unassembled WGS sequence"/>
</dbReference>
<dbReference type="InterPro" id="IPR029060">
    <property type="entry name" value="PIN-like_dom_sf"/>
</dbReference>
<evidence type="ECO:0000256" key="1">
    <source>
        <dbReference type="ARBA" id="ARBA00022722"/>
    </source>
</evidence>
<evidence type="ECO:0000256" key="3">
    <source>
        <dbReference type="ARBA" id="ARBA00022801"/>
    </source>
</evidence>